<dbReference type="EMBL" id="CP031264">
    <property type="protein sequence ID" value="AXI78709.1"/>
    <property type="molecule type" value="Genomic_DNA"/>
</dbReference>
<dbReference type="KEGG" id="stri:C7M71_016020"/>
<sequence>MGSRSQGQEESVVDIWWTLHLKREPASVPLARRILLGTMESAGVDAQIAHEIGIALTEACANAVEHAAGGQPDEGFQVTASIDGDRLRIEVMDWGPGLPPAEAAARRPTLSVPLLAPSTGASAPRAQRRPSAVPVTPVHKAPARPAPRCQGKHGRTTVISRAAVMASLSPAASARRLRGAEHPGPYDTHVLDAGFAVTAGLPGLPLDIGTELPDPTAESGRGLFLIRALADHVQFRNHPRRGTIVSFDKVLKWRENALLRAVS</sequence>
<dbReference type="InterPro" id="IPR050267">
    <property type="entry name" value="Anti-sigma-factor_SerPK"/>
</dbReference>
<name>A0A345SYA4_9ACTN</name>
<gene>
    <name evidence="4" type="ORF">C7M71_016020</name>
</gene>
<dbReference type="Pfam" id="PF13581">
    <property type="entry name" value="HATPase_c_2"/>
    <property type="match status" value="1"/>
</dbReference>
<keyword evidence="4" id="KW-0547">Nucleotide-binding</keyword>
<protein>
    <submittedName>
        <fullName evidence="4">ATP-binding protein</fullName>
    </submittedName>
</protein>
<evidence type="ECO:0000256" key="2">
    <source>
        <dbReference type="SAM" id="MobiDB-lite"/>
    </source>
</evidence>
<feature type="region of interest" description="Disordered" evidence="2">
    <location>
        <begin position="118"/>
        <end position="154"/>
    </location>
</feature>
<accession>A0A345SYA4</accession>
<keyword evidence="5" id="KW-1185">Reference proteome</keyword>
<dbReference type="CDD" id="cd16936">
    <property type="entry name" value="HATPase_RsbW-like"/>
    <property type="match status" value="1"/>
</dbReference>
<dbReference type="GO" id="GO:0005524">
    <property type="term" value="F:ATP binding"/>
    <property type="evidence" value="ECO:0007669"/>
    <property type="project" value="UniProtKB-KW"/>
</dbReference>
<dbReference type="PANTHER" id="PTHR35526:SF3">
    <property type="entry name" value="ANTI-SIGMA-F FACTOR RSBW"/>
    <property type="match status" value="1"/>
</dbReference>
<dbReference type="PANTHER" id="PTHR35526">
    <property type="entry name" value="ANTI-SIGMA-F FACTOR RSBW-RELATED"/>
    <property type="match status" value="1"/>
</dbReference>
<dbReference type="InterPro" id="IPR003594">
    <property type="entry name" value="HATPase_dom"/>
</dbReference>
<keyword evidence="4" id="KW-0067">ATP-binding</keyword>
<evidence type="ECO:0000313" key="4">
    <source>
        <dbReference type="EMBL" id="AXI78709.1"/>
    </source>
</evidence>
<feature type="compositionally biased region" description="Low complexity" evidence="2">
    <location>
        <begin position="121"/>
        <end position="135"/>
    </location>
</feature>
<keyword evidence="1" id="KW-0418">Kinase</keyword>
<dbReference type="Gene3D" id="3.30.565.10">
    <property type="entry name" value="Histidine kinase-like ATPase, C-terminal domain"/>
    <property type="match status" value="2"/>
</dbReference>
<keyword evidence="1" id="KW-0808">Transferase</keyword>
<dbReference type="GO" id="GO:0004674">
    <property type="term" value="F:protein serine/threonine kinase activity"/>
    <property type="evidence" value="ECO:0007669"/>
    <property type="project" value="UniProtKB-KW"/>
</dbReference>
<organism evidence="4 5">
    <name type="scientific">Peterkaempfera bronchialis</name>
    <dbReference type="NCBI Taxonomy" id="2126346"/>
    <lineage>
        <taxon>Bacteria</taxon>
        <taxon>Bacillati</taxon>
        <taxon>Actinomycetota</taxon>
        <taxon>Actinomycetes</taxon>
        <taxon>Kitasatosporales</taxon>
        <taxon>Streptomycetaceae</taxon>
        <taxon>Peterkaempfera</taxon>
    </lineage>
</organism>
<reference evidence="5" key="1">
    <citation type="submission" date="2018-07" db="EMBL/GenBank/DDBJ databases">
        <title>Streptacidiphilus bronchialis DSM 106435 chromosome.</title>
        <authorList>
            <person name="Batra D."/>
            <person name="Gulvik C.A."/>
        </authorList>
    </citation>
    <scope>NUCLEOTIDE SEQUENCE [LARGE SCALE GENOMIC DNA]</scope>
    <source>
        <strain evidence="5">DSM 106435</strain>
    </source>
</reference>
<dbReference type="InterPro" id="IPR036890">
    <property type="entry name" value="HATPase_C_sf"/>
</dbReference>
<evidence type="ECO:0000313" key="5">
    <source>
        <dbReference type="Proteomes" id="UP000249340"/>
    </source>
</evidence>
<feature type="domain" description="Histidine kinase/HSP90-like ATPase" evidence="3">
    <location>
        <begin position="23"/>
        <end position="104"/>
    </location>
</feature>
<evidence type="ECO:0000256" key="1">
    <source>
        <dbReference type="ARBA" id="ARBA00022527"/>
    </source>
</evidence>
<dbReference type="OrthoDB" id="3185978at2"/>
<dbReference type="SUPFAM" id="SSF55874">
    <property type="entry name" value="ATPase domain of HSP90 chaperone/DNA topoisomerase II/histidine kinase"/>
    <property type="match status" value="1"/>
</dbReference>
<dbReference type="Proteomes" id="UP000249340">
    <property type="component" value="Chromosome"/>
</dbReference>
<dbReference type="AlphaFoldDB" id="A0A345SYA4"/>
<keyword evidence="1" id="KW-0723">Serine/threonine-protein kinase</keyword>
<evidence type="ECO:0000259" key="3">
    <source>
        <dbReference type="Pfam" id="PF13581"/>
    </source>
</evidence>
<proteinExistence type="predicted"/>